<organism evidence="2 3">
    <name type="scientific">Amaricoccus solimangrovi</name>
    <dbReference type="NCBI Taxonomy" id="2589815"/>
    <lineage>
        <taxon>Bacteria</taxon>
        <taxon>Pseudomonadati</taxon>
        <taxon>Pseudomonadota</taxon>
        <taxon>Alphaproteobacteria</taxon>
        <taxon>Rhodobacterales</taxon>
        <taxon>Paracoccaceae</taxon>
        <taxon>Amaricoccus</taxon>
    </lineage>
</organism>
<dbReference type="RefSeq" id="WP_140453606.1">
    <property type="nucleotide sequence ID" value="NZ_VFRP01000006.1"/>
</dbReference>
<dbReference type="Gene3D" id="2.60.120.200">
    <property type="match status" value="1"/>
</dbReference>
<protein>
    <recommendedName>
        <fullName evidence="4">Polysaccharide lyase-like protein</fullName>
    </recommendedName>
</protein>
<name>A0A501WS18_9RHOB</name>
<dbReference type="EMBL" id="VFRP01000006">
    <property type="protein sequence ID" value="TPE51632.1"/>
    <property type="molecule type" value="Genomic_DNA"/>
</dbReference>
<comment type="caution">
    <text evidence="2">The sequence shown here is derived from an EMBL/GenBank/DDBJ whole genome shotgun (WGS) entry which is preliminary data.</text>
</comment>
<evidence type="ECO:0000256" key="1">
    <source>
        <dbReference type="SAM" id="SignalP"/>
    </source>
</evidence>
<sequence length="332" mass="35354">MIRPATRVPPRRPVPPLGRRWPCHAALVGGALLALTSLAGAATASEGPPRARPDPAARAAAPSPSACLREVWAPPTGEICAATWGILPAAGSHNTEAEDRRYSCATMDGGTVLAITSRGDRPNSLLEFGRDVGGGGDVARLSAQIYIPEDYQPYVGGRLAFGIQIGDRGCASGGCLPEEQTGAKVRANFRVSDDGGSIVLADYSYHLDRRTRPRMTDSHWKGGERTLRAFGAGRKMTRALPKGEWVTLVLDVTLNTPGKADGSSLLSAYDAKGRLIDSAGYANVIYRPDASWTITGPVMTEKYNDTRPGPKNQTIYYRDYRLATGERAACGG</sequence>
<evidence type="ECO:0000313" key="3">
    <source>
        <dbReference type="Proteomes" id="UP000319255"/>
    </source>
</evidence>
<evidence type="ECO:0008006" key="4">
    <source>
        <dbReference type="Google" id="ProtNLM"/>
    </source>
</evidence>
<keyword evidence="3" id="KW-1185">Reference proteome</keyword>
<gene>
    <name evidence="2" type="ORF">FJM51_07975</name>
</gene>
<reference evidence="2 3" key="1">
    <citation type="submission" date="2019-06" db="EMBL/GenBank/DDBJ databases">
        <title>A novel bacterium of genus Amaricoccus, isolated from marine sediment.</title>
        <authorList>
            <person name="Huang H."/>
            <person name="Mo K."/>
            <person name="Hu Y."/>
        </authorList>
    </citation>
    <scope>NUCLEOTIDE SEQUENCE [LARGE SCALE GENOMIC DNA]</scope>
    <source>
        <strain evidence="2 3">HB172011</strain>
    </source>
</reference>
<feature type="signal peptide" evidence="1">
    <location>
        <begin position="1"/>
        <end position="41"/>
    </location>
</feature>
<accession>A0A501WS18</accession>
<proteinExistence type="predicted"/>
<dbReference type="Proteomes" id="UP000319255">
    <property type="component" value="Unassembled WGS sequence"/>
</dbReference>
<keyword evidence="1" id="KW-0732">Signal</keyword>
<dbReference type="AlphaFoldDB" id="A0A501WS18"/>
<evidence type="ECO:0000313" key="2">
    <source>
        <dbReference type="EMBL" id="TPE51632.1"/>
    </source>
</evidence>
<feature type="chain" id="PRO_5021421209" description="Polysaccharide lyase-like protein" evidence="1">
    <location>
        <begin position="42"/>
        <end position="332"/>
    </location>
</feature>